<dbReference type="PIRSF" id="PIRSF000709">
    <property type="entry name" value="6PFK_2-Ptase"/>
    <property type="match status" value="1"/>
</dbReference>
<evidence type="ECO:0000256" key="3">
    <source>
        <dbReference type="PIRSR" id="PIRSR613078-1"/>
    </source>
</evidence>
<dbReference type="PANTHER" id="PTHR10606:SF44">
    <property type="entry name" value="6-PHOSPHOFRUCTO 2-KINASE_FRUCTOSE 2,6-BISPHOSPHATASE LONG FORM"/>
    <property type="match status" value="1"/>
</dbReference>
<reference evidence="8 9" key="1">
    <citation type="journal article" date="2023" name="Nat. Commun.">
        <title>Origin of minicircular mitochondrial genomes in red algae.</title>
        <authorList>
            <person name="Lee Y."/>
            <person name="Cho C.H."/>
            <person name="Lee Y.M."/>
            <person name="Park S.I."/>
            <person name="Yang J.H."/>
            <person name="West J.A."/>
            <person name="Bhattacharya D."/>
            <person name="Yoon H.S."/>
        </authorList>
    </citation>
    <scope>NUCLEOTIDE SEQUENCE [LARGE SCALE GENOMIC DNA]</scope>
    <source>
        <strain evidence="8 9">CCMP1338</strain>
        <tissue evidence="8">Whole cell</tissue>
    </source>
</reference>
<dbReference type="InterPro" id="IPR003094">
    <property type="entry name" value="6Pfruct_kin"/>
</dbReference>
<feature type="compositionally biased region" description="Basic and acidic residues" evidence="6">
    <location>
        <begin position="17"/>
        <end position="26"/>
    </location>
</feature>
<dbReference type="GO" id="GO:0005524">
    <property type="term" value="F:ATP binding"/>
    <property type="evidence" value="ECO:0007669"/>
    <property type="project" value="UniProtKB-KW"/>
</dbReference>
<dbReference type="FunFam" id="3.40.50.300:FF:000644">
    <property type="entry name" value="GpmB, Fructose-2,6-bisphosphatase"/>
    <property type="match status" value="1"/>
</dbReference>
<dbReference type="SMART" id="SM00855">
    <property type="entry name" value="PGAM"/>
    <property type="match status" value="1"/>
</dbReference>
<keyword evidence="1" id="KW-0547">Nucleotide-binding</keyword>
<name>A0AAV8V048_9RHOD</name>
<organism evidence="8 9">
    <name type="scientific">Rhodosorus marinus</name>
    <dbReference type="NCBI Taxonomy" id="101924"/>
    <lineage>
        <taxon>Eukaryota</taxon>
        <taxon>Rhodophyta</taxon>
        <taxon>Stylonematophyceae</taxon>
        <taxon>Stylonematales</taxon>
        <taxon>Stylonemataceae</taxon>
        <taxon>Rhodosorus</taxon>
    </lineage>
</organism>
<evidence type="ECO:0000256" key="1">
    <source>
        <dbReference type="ARBA" id="ARBA00022741"/>
    </source>
</evidence>
<dbReference type="InterPro" id="IPR029033">
    <property type="entry name" value="His_PPase_superfam"/>
</dbReference>
<evidence type="ECO:0000259" key="7">
    <source>
        <dbReference type="Pfam" id="PF01591"/>
    </source>
</evidence>
<dbReference type="Pfam" id="PF01591">
    <property type="entry name" value="6PF2K"/>
    <property type="match status" value="1"/>
</dbReference>
<dbReference type="Pfam" id="PF00300">
    <property type="entry name" value="His_Phos_1"/>
    <property type="match status" value="1"/>
</dbReference>
<dbReference type="GO" id="GO:0006003">
    <property type="term" value="P:fructose 2,6-bisphosphate metabolic process"/>
    <property type="evidence" value="ECO:0007669"/>
    <property type="project" value="InterPro"/>
</dbReference>
<evidence type="ECO:0000256" key="2">
    <source>
        <dbReference type="ARBA" id="ARBA00022840"/>
    </source>
</evidence>
<feature type="region of interest" description="Disordered" evidence="6">
    <location>
        <begin position="1"/>
        <end position="45"/>
    </location>
</feature>
<dbReference type="InterPro" id="IPR013078">
    <property type="entry name" value="His_Pase_superF_clade-1"/>
</dbReference>
<evidence type="ECO:0000313" key="9">
    <source>
        <dbReference type="Proteomes" id="UP001157974"/>
    </source>
</evidence>
<dbReference type="InterPro" id="IPR027417">
    <property type="entry name" value="P-loop_NTPase"/>
</dbReference>
<feature type="site" description="Transition state stabilizer" evidence="5">
    <location>
        <position position="501"/>
    </location>
</feature>
<evidence type="ECO:0000256" key="6">
    <source>
        <dbReference type="SAM" id="MobiDB-lite"/>
    </source>
</evidence>
<dbReference type="Gene3D" id="3.40.50.1240">
    <property type="entry name" value="Phosphoglycerate mutase-like"/>
    <property type="match status" value="1"/>
</dbReference>
<dbReference type="SUPFAM" id="SSF53254">
    <property type="entry name" value="Phosphoglycerate mutase-like"/>
    <property type="match status" value="1"/>
</dbReference>
<feature type="binding site" evidence="4">
    <location>
        <begin position="361"/>
        <end position="368"/>
    </location>
    <ligand>
        <name>substrate</name>
    </ligand>
</feature>
<sequence length="598" mass="68283">MTEKETDAVGDDVNPVQEDREGDSSEQRQMNNQNASSEQIPNASGVVRILPTNNGSLSLENMQPDMRNRGKLQEQFARLTTERWNLRRNVSFNNISAFPAMPTGEIKASSSNLSLVEKFQAAAIPTSDSHQGTEPEPVFMTKKLVVVMVGLPARGKSYISQALSRYLNWLGYHARVFNVGSMRRKLLGTDHKAKFFDPANEEGSMLRWQLALETMNDMTHWLLEDHGNVAVFDATNSTYERRQRVYDSLQEHGIRVLFLESICTDKSLVDRNITATKMFSPDYVGHDPEEAVMDFKNRIANYEKAYESLGRHPDENDYSYLQTIDAGKRLVLNEITGFIQGKIVSYLMNTHIMPRTIYLSRHGESKWNVTGQLGGDPPLTERGKSYAFKLAEFINEEFLLQGKELPIVWSSQLRRTRQTVEMIPTVNVCWRALNEIDAGKCEGMTYDEIKKEMPEVAAARKKDKLRYRYPQGESYVDVIQRIEPVILELERQREPVLIVAHNAIIRAIYSYYMGVSQEECPNLDIPLHHVFKIFPRAYKCDCELINLQVDNIYNNKTPEDTPKGNSPLQPSSRDDLHTYVSTHFEAMLDAHGNVLAED</sequence>
<dbReference type="Gene3D" id="3.40.50.300">
    <property type="entry name" value="P-loop containing nucleotide triphosphate hydrolases"/>
    <property type="match status" value="1"/>
</dbReference>
<proteinExistence type="predicted"/>
<dbReference type="GO" id="GO:0006000">
    <property type="term" value="P:fructose metabolic process"/>
    <property type="evidence" value="ECO:0007669"/>
    <property type="project" value="InterPro"/>
</dbReference>
<dbReference type="EMBL" id="JAMWBK010000002">
    <property type="protein sequence ID" value="KAJ8908224.1"/>
    <property type="molecule type" value="Genomic_DNA"/>
</dbReference>
<dbReference type="InterPro" id="IPR001345">
    <property type="entry name" value="PG/BPGM_mutase_AS"/>
</dbReference>
<keyword evidence="9" id="KW-1185">Reference proteome</keyword>
<dbReference type="GO" id="GO:0003873">
    <property type="term" value="F:6-phosphofructo-2-kinase activity"/>
    <property type="evidence" value="ECO:0007669"/>
    <property type="project" value="InterPro"/>
</dbReference>
<evidence type="ECO:0000256" key="4">
    <source>
        <dbReference type="PIRSR" id="PIRSR613078-2"/>
    </source>
</evidence>
<feature type="compositionally biased region" description="Polar residues" evidence="6">
    <location>
        <begin position="27"/>
        <end position="42"/>
    </location>
</feature>
<gene>
    <name evidence="8" type="ORF">NDN08_008315</name>
</gene>
<dbReference type="PROSITE" id="PS00175">
    <property type="entry name" value="PG_MUTASE"/>
    <property type="match status" value="1"/>
</dbReference>
<dbReference type="GO" id="GO:0005829">
    <property type="term" value="C:cytosol"/>
    <property type="evidence" value="ECO:0007669"/>
    <property type="project" value="TreeGrafter"/>
</dbReference>
<comment type="caution">
    <text evidence="8">The sequence shown here is derived from an EMBL/GenBank/DDBJ whole genome shotgun (WGS) entry which is preliminary data.</text>
</comment>
<accession>A0AAV8V048</accession>
<dbReference type="AlphaFoldDB" id="A0AAV8V048"/>
<protein>
    <recommendedName>
        <fullName evidence="7">6-phosphofructo-2-kinase domain-containing protein</fullName>
    </recommendedName>
</protein>
<feature type="domain" description="6-phosphofructo-2-kinase" evidence="7">
    <location>
        <begin position="139"/>
        <end position="354"/>
    </location>
</feature>
<dbReference type="SUPFAM" id="SSF52540">
    <property type="entry name" value="P-loop containing nucleoside triphosphate hydrolases"/>
    <property type="match status" value="1"/>
</dbReference>
<dbReference type="InterPro" id="IPR013079">
    <property type="entry name" value="6Phosfructo_kin"/>
</dbReference>
<dbReference type="Proteomes" id="UP001157974">
    <property type="component" value="Unassembled WGS sequence"/>
</dbReference>
<dbReference type="GO" id="GO:0004331">
    <property type="term" value="F:fructose-2,6-bisphosphate 2-phosphatase activity"/>
    <property type="evidence" value="ECO:0007669"/>
    <property type="project" value="TreeGrafter"/>
</dbReference>
<keyword evidence="2" id="KW-0067">ATP-binding</keyword>
<dbReference type="PRINTS" id="PR00991">
    <property type="entry name" value="6PFRUCTKNASE"/>
</dbReference>
<feature type="active site" description="Proton donor/acceptor" evidence="3">
    <location>
        <position position="435"/>
    </location>
</feature>
<dbReference type="FunFam" id="3.40.50.1240:FF:000006">
    <property type="entry name" value="6-phosphofructo-2-kinase/fructose-2, 6-bisphosphatase"/>
    <property type="match status" value="1"/>
</dbReference>
<feature type="active site" description="Tele-phosphohistidine intermediate" evidence="3">
    <location>
        <position position="362"/>
    </location>
</feature>
<feature type="binding site" evidence="4">
    <location>
        <position position="415"/>
    </location>
    <ligand>
        <name>substrate</name>
    </ligand>
</feature>
<dbReference type="PANTHER" id="PTHR10606">
    <property type="entry name" value="6-PHOSPHOFRUCTO-2-KINASE/FRUCTOSE-2,6-BISPHOSPHATASE"/>
    <property type="match status" value="1"/>
</dbReference>
<evidence type="ECO:0000313" key="8">
    <source>
        <dbReference type="EMBL" id="KAJ8908224.1"/>
    </source>
</evidence>
<evidence type="ECO:0000256" key="5">
    <source>
        <dbReference type="PIRSR" id="PIRSR613078-3"/>
    </source>
</evidence>
<dbReference type="CDD" id="cd07067">
    <property type="entry name" value="HP_PGM_like"/>
    <property type="match status" value="1"/>
</dbReference>